<dbReference type="InterPro" id="IPR004511">
    <property type="entry name" value="PAPS/APS_Rdtase"/>
</dbReference>
<dbReference type="PANTHER" id="PTHR46509">
    <property type="entry name" value="PHOSPHOADENOSINE PHOSPHOSULFATE REDUCTASE"/>
    <property type="match status" value="1"/>
</dbReference>
<comment type="caution">
    <text evidence="5">The sequence shown here is derived from an EMBL/GenBank/DDBJ whole genome shotgun (WGS) entry which is preliminary data.</text>
</comment>
<dbReference type="HAMAP" id="MF_00063">
    <property type="entry name" value="CysH"/>
    <property type="match status" value="1"/>
</dbReference>
<name>A0ABT7XWH4_9VIBR</name>
<protein>
    <recommendedName>
        <fullName evidence="3">Phosphoadenosine 5'-phosphosulfate reductase</fullName>
        <shortName evidence="3">PAPS reductase</shortName>
        <ecNumber evidence="3">1.8.4.8</ecNumber>
    </recommendedName>
    <alternativeName>
        <fullName evidence="3">3'-phosphoadenylylsulfate reductase</fullName>
    </alternativeName>
    <alternativeName>
        <fullName evidence="3">PAPS reductase, thioredoxin dependent</fullName>
    </alternativeName>
    <alternativeName>
        <fullName evidence="3">PAPS sulfotransferase</fullName>
    </alternativeName>
    <alternativeName>
        <fullName evidence="3">PAdoPS reductase</fullName>
    </alternativeName>
</protein>
<dbReference type="NCBIfam" id="NF002537">
    <property type="entry name" value="PRK02090.1"/>
    <property type="match status" value="1"/>
</dbReference>
<feature type="domain" description="Phosphoadenosine phosphosulphate reductase" evidence="4">
    <location>
        <begin position="53"/>
        <end position="225"/>
    </location>
</feature>
<dbReference type="GO" id="GO:0004604">
    <property type="term" value="F:phosphoadenylyl-sulfate reductase (thioredoxin) activity"/>
    <property type="evidence" value="ECO:0007669"/>
    <property type="project" value="UniProtKB-EC"/>
</dbReference>
<dbReference type="Pfam" id="PF01507">
    <property type="entry name" value="PAPS_reduct"/>
    <property type="match status" value="1"/>
</dbReference>
<comment type="similarity">
    <text evidence="1 3">Belongs to the PAPS reductase family. CysH subfamily.</text>
</comment>
<evidence type="ECO:0000313" key="6">
    <source>
        <dbReference type="Proteomes" id="UP001169719"/>
    </source>
</evidence>
<evidence type="ECO:0000256" key="1">
    <source>
        <dbReference type="ARBA" id="ARBA00009732"/>
    </source>
</evidence>
<dbReference type="PIRSF" id="PIRSF000857">
    <property type="entry name" value="PAPS_reductase"/>
    <property type="match status" value="1"/>
</dbReference>
<dbReference type="Proteomes" id="UP001169719">
    <property type="component" value="Unassembled WGS sequence"/>
</dbReference>
<reference evidence="5" key="1">
    <citation type="submission" date="2024-05" db="EMBL/GenBank/DDBJ databases">
        <title>Genome Sequences of Four Agar- Degrading Marine Bacteria.</title>
        <authorList>
            <person name="Phillips E.K."/>
            <person name="Shaffer J.C."/>
            <person name="Henson M.W."/>
            <person name="Temperton B."/>
            <person name="Thrash C.J."/>
            <person name="Martin M.O."/>
        </authorList>
    </citation>
    <scope>NUCLEOTIDE SEQUENCE</scope>
    <source>
        <strain evidence="5">EKP203</strain>
    </source>
</reference>
<dbReference type="NCBIfam" id="TIGR00434">
    <property type="entry name" value="cysH"/>
    <property type="match status" value="1"/>
</dbReference>
<comment type="function">
    <text evidence="3">Catalyzes the formation of sulfite from phosphoadenosine 5'-phosphosulfate (PAPS) using thioredoxin as an electron donor.</text>
</comment>
<evidence type="ECO:0000313" key="5">
    <source>
        <dbReference type="EMBL" id="MDN2480126.1"/>
    </source>
</evidence>
<dbReference type="SUPFAM" id="SSF52402">
    <property type="entry name" value="Adenine nucleotide alpha hydrolases-like"/>
    <property type="match status" value="1"/>
</dbReference>
<proteinExistence type="inferred from homology"/>
<keyword evidence="6" id="KW-1185">Reference proteome</keyword>
<dbReference type="EC" id="1.8.4.8" evidence="3"/>
<evidence type="ECO:0000259" key="4">
    <source>
        <dbReference type="Pfam" id="PF01507"/>
    </source>
</evidence>
<dbReference type="Gene3D" id="3.40.50.620">
    <property type="entry name" value="HUPs"/>
    <property type="match status" value="1"/>
</dbReference>
<dbReference type="RefSeq" id="WP_289960428.1">
    <property type="nucleotide sequence ID" value="NZ_JAUEOZ010000001.1"/>
</dbReference>
<comment type="catalytic activity">
    <reaction evidence="3">
        <text>[thioredoxin]-disulfide + sulfite + adenosine 3',5'-bisphosphate + 2 H(+) = [thioredoxin]-dithiol + 3'-phosphoadenylyl sulfate</text>
        <dbReference type="Rhea" id="RHEA:11724"/>
        <dbReference type="Rhea" id="RHEA-COMP:10698"/>
        <dbReference type="Rhea" id="RHEA-COMP:10700"/>
        <dbReference type="ChEBI" id="CHEBI:15378"/>
        <dbReference type="ChEBI" id="CHEBI:17359"/>
        <dbReference type="ChEBI" id="CHEBI:29950"/>
        <dbReference type="ChEBI" id="CHEBI:50058"/>
        <dbReference type="ChEBI" id="CHEBI:58339"/>
        <dbReference type="ChEBI" id="CHEBI:58343"/>
        <dbReference type="EC" id="1.8.4.8"/>
    </reaction>
</comment>
<comment type="subcellular location">
    <subcellularLocation>
        <location evidence="3">Cytoplasm</location>
    </subcellularLocation>
</comment>
<dbReference type="PANTHER" id="PTHR46509:SF1">
    <property type="entry name" value="PHOSPHOADENOSINE PHOSPHOSULFATE REDUCTASE"/>
    <property type="match status" value="1"/>
</dbReference>
<keyword evidence="3" id="KW-0963">Cytoplasm</keyword>
<dbReference type="InterPro" id="IPR014729">
    <property type="entry name" value="Rossmann-like_a/b/a_fold"/>
</dbReference>
<evidence type="ECO:0000256" key="3">
    <source>
        <dbReference type="HAMAP-Rule" id="MF_00063"/>
    </source>
</evidence>
<dbReference type="InterPro" id="IPR011800">
    <property type="entry name" value="PAPS_reductase_CysH"/>
</dbReference>
<comment type="pathway">
    <text evidence="3">Sulfur metabolism; hydrogen sulfide biosynthesis; sulfite from sulfate: step 3/3.</text>
</comment>
<keyword evidence="2 3" id="KW-0560">Oxidoreductase</keyword>
<gene>
    <name evidence="3" type="primary">cysH</name>
    <name evidence="5" type="ORF">QWJ08_01700</name>
</gene>
<dbReference type="NCBIfam" id="TIGR02057">
    <property type="entry name" value="PAPS_reductase"/>
    <property type="match status" value="1"/>
</dbReference>
<accession>A0ABT7XWH4</accession>
<dbReference type="InterPro" id="IPR002500">
    <property type="entry name" value="PAPS_reduct_dom"/>
</dbReference>
<organism evidence="5 6">
    <name type="scientific">Vibrio agarivorans</name>
    <dbReference type="NCBI Taxonomy" id="153622"/>
    <lineage>
        <taxon>Bacteria</taxon>
        <taxon>Pseudomonadati</taxon>
        <taxon>Pseudomonadota</taxon>
        <taxon>Gammaproteobacteria</taxon>
        <taxon>Vibrionales</taxon>
        <taxon>Vibrionaceae</taxon>
        <taxon>Vibrio</taxon>
    </lineage>
</organism>
<feature type="active site" description="Nucleophile; cysteine thiosulfonate intermediate" evidence="3">
    <location>
        <position position="244"/>
    </location>
</feature>
<comment type="caution">
    <text evidence="3">Lacks conserved residue(s) required for the propagation of feature annotation.</text>
</comment>
<dbReference type="CDD" id="cd23945">
    <property type="entry name" value="PAPS_reductase"/>
    <property type="match status" value="1"/>
</dbReference>
<evidence type="ECO:0000256" key="2">
    <source>
        <dbReference type="ARBA" id="ARBA00023002"/>
    </source>
</evidence>
<sequence>MLDSVTSKWKLAELLSLTKTEQILRLAEINAELEELTAQQRVEWALENLPGNHVVSSSFGIQAALMLHLLTQAKPDIPVILTDTGYLFAETYTFIDQLSEQLTLNLKVYRSNQSPNWQEARHGKLWEQGIEGIEKYNKLNKVEPMRRALADLNTQTWFSGLRREQSQSRSSLPILSVQNGVFKFLPVIDWTNKDVHYYLKEHGLPYHPLWEQGYLSVGDTHTTQKWEPGMSEEQTRFFGLKRECGLHEDDGEQYGSGI</sequence>
<dbReference type="EMBL" id="JAUEOZ010000001">
    <property type="protein sequence ID" value="MDN2480126.1"/>
    <property type="molecule type" value="Genomic_DNA"/>
</dbReference>